<accession>A0A256G5I2</accession>
<evidence type="ECO:0000313" key="1">
    <source>
        <dbReference type="EMBL" id="OYR22344.1"/>
    </source>
</evidence>
<dbReference type="Proteomes" id="UP000215590">
    <property type="component" value="Unassembled WGS sequence"/>
</dbReference>
<sequence length="37" mass="4579">MPSRWFSLFLYKDFCFDTCGIRLLTDFYHFHRFAIPS</sequence>
<proteinExistence type="predicted"/>
<dbReference type="EMBL" id="NNRJ01000007">
    <property type="protein sequence ID" value="OYR22344.1"/>
    <property type="molecule type" value="Genomic_DNA"/>
</dbReference>
<dbReference type="AlphaFoldDB" id="A0A256G5I2"/>
<name>A0A256G5I2_9HYPH</name>
<evidence type="ECO:0000313" key="2">
    <source>
        <dbReference type="Proteomes" id="UP000215590"/>
    </source>
</evidence>
<protein>
    <submittedName>
        <fullName evidence="1">Uncharacterized protein</fullName>
    </submittedName>
</protein>
<comment type="caution">
    <text evidence="1">The sequence shown here is derived from an EMBL/GenBank/DDBJ whole genome shotgun (WGS) entry which is preliminary data.</text>
</comment>
<keyword evidence="2" id="KW-1185">Reference proteome</keyword>
<gene>
    <name evidence="1" type="ORF">CEV31_0263</name>
</gene>
<organism evidence="1 2">
    <name type="scientific">Brucella thiophenivorans</name>
    <dbReference type="NCBI Taxonomy" id="571255"/>
    <lineage>
        <taxon>Bacteria</taxon>
        <taxon>Pseudomonadati</taxon>
        <taxon>Pseudomonadota</taxon>
        <taxon>Alphaproteobacteria</taxon>
        <taxon>Hyphomicrobiales</taxon>
        <taxon>Brucellaceae</taxon>
        <taxon>Brucella/Ochrobactrum group</taxon>
        <taxon>Brucella</taxon>
    </lineage>
</organism>
<reference evidence="1 2" key="1">
    <citation type="submission" date="2017-07" db="EMBL/GenBank/DDBJ databases">
        <title>Phylogenetic study on the rhizospheric bacterium Ochrobactrum sp. A44.</title>
        <authorList>
            <person name="Krzyzanowska D.M."/>
            <person name="Ossowicki A."/>
            <person name="Rajewska M."/>
            <person name="Maciag T."/>
            <person name="Kaczynski Z."/>
            <person name="Czerwicka M."/>
            <person name="Jafra S."/>
        </authorList>
    </citation>
    <scope>NUCLEOTIDE SEQUENCE [LARGE SCALE GENOMIC DNA]</scope>
    <source>
        <strain evidence="1 2">DSM 7216</strain>
    </source>
</reference>